<dbReference type="RefSeq" id="WP_217640188.1">
    <property type="nucleotide sequence ID" value="NZ_FMZC01000017.1"/>
</dbReference>
<dbReference type="STRING" id="187868.SAMN05192589_11724"/>
<name>A0A1G7CS95_9BURK</name>
<sequence>MNEIEENQIREACEEILESNAFTKAHRMRRLFRFLVEQAVAGENRNTNEHTIGIEVFDREASAYMPGEDPIVRVQIGRLRQRLNAYYAANKPRGGIEIRIPVGSYMPVIQRPSAASDESGGLSRLMVQPVQYVAERGDGKAFAHGLYEELVDQLFRAFGDVFVAPCASAGADAGSVGGPGQRIDPHHSIESSLRIDTERIRASIRLVDSAFKRIAWARHFDCSVHFGIQQQEELATTICSALKPVVSSLR</sequence>
<protein>
    <submittedName>
        <fullName evidence="1">TolB amino-terminal domain-containing protein</fullName>
    </submittedName>
</protein>
<evidence type="ECO:0000313" key="2">
    <source>
        <dbReference type="Proteomes" id="UP000198781"/>
    </source>
</evidence>
<keyword evidence="2" id="KW-1185">Reference proteome</keyword>
<accession>A0A1G7CS95</accession>
<dbReference type="EMBL" id="FMZC01000017">
    <property type="protein sequence ID" value="SDE42091.1"/>
    <property type="molecule type" value="Genomic_DNA"/>
</dbReference>
<dbReference type="Proteomes" id="UP000198781">
    <property type="component" value="Unassembled WGS sequence"/>
</dbReference>
<reference evidence="1 2" key="1">
    <citation type="submission" date="2016-10" db="EMBL/GenBank/DDBJ databases">
        <authorList>
            <person name="de Groot N.N."/>
        </authorList>
    </citation>
    <scope>NUCLEOTIDE SEQUENCE [LARGE SCALE GENOMIC DNA]</scope>
    <source>
        <strain evidence="1 2">DSM 16619</strain>
    </source>
</reference>
<organism evidence="1 2">
    <name type="scientific">Paracidovorax valerianellae</name>
    <dbReference type="NCBI Taxonomy" id="187868"/>
    <lineage>
        <taxon>Bacteria</taxon>
        <taxon>Pseudomonadati</taxon>
        <taxon>Pseudomonadota</taxon>
        <taxon>Betaproteobacteria</taxon>
        <taxon>Burkholderiales</taxon>
        <taxon>Comamonadaceae</taxon>
        <taxon>Paracidovorax</taxon>
    </lineage>
</organism>
<dbReference type="AlphaFoldDB" id="A0A1G7CS95"/>
<evidence type="ECO:0000313" key="1">
    <source>
        <dbReference type="EMBL" id="SDE42091.1"/>
    </source>
</evidence>
<proteinExistence type="predicted"/>
<gene>
    <name evidence="1" type="ORF">SAMN05192589_11724</name>
</gene>